<accession>A0ABR3UVU6</accession>
<dbReference type="GeneID" id="96081274"/>
<evidence type="ECO:0000313" key="3">
    <source>
        <dbReference type="Proteomes" id="UP001578633"/>
    </source>
</evidence>
<evidence type="ECO:0000256" key="1">
    <source>
        <dbReference type="SAM" id="MobiDB-lite"/>
    </source>
</evidence>
<feature type="compositionally biased region" description="Polar residues" evidence="1">
    <location>
        <begin position="1"/>
        <end position="22"/>
    </location>
</feature>
<comment type="caution">
    <text evidence="2">The sequence shown here is derived from an EMBL/GenBank/DDBJ whole genome shotgun (WGS) entry which is preliminary data.</text>
</comment>
<protein>
    <submittedName>
        <fullName evidence="2">Uncharacterized protein</fullName>
    </submittedName>
</protein>
<organism evidence="2 3">
    <name type="scientific">Alternaria dauci</name>
    <dbReference type="NCBI Taxonomy" id="48095"/>
    <lineage>
        <taxon>Eukaryota</taxon>
        <taxon>Fungi</taxon>
        <taxon>Dikarya</taxon>
        <taxon>Ascomycota</taxon>
        <taxon>Pezizomycotina</taxon>
        <taxon>Dothideomycetes</taxon>
        <taxon>Pleosporomycetidae</taxon>
        <taxon>Pleosporales</taxon>
        <taxon>Pleosporineae</taxon>
        <taxon>Pleosporaceae</taxon>
        <taxon>Alternaria</taxon>
        <taxon>Alternaria sect. Porri</taxon>
    </lineage>
</organism>
<sequence length="440" mass="50425">MKSSNHFNTTAEDGSRNSTIAQENLKAEDETSPGSKQKLERSTTTTDNVPSKPTSDTAELSEQSLLEELFPETSSTSQPRQPEPSDRYPKLNLPDSTPIVRREFTDRTQSFKERVVESIQKQGEQITVLQLTNCSTELTETDFRRIIPKGKHIEGWHRDEDLYKVVPGRDPVSLERLPFYYLLFKNAAAALAYQKNASRLHKLSALHQPANIFSAIPPPKGFLEEGEDITAAIQSYNLLPANHPMSLNVLMQPYNPALRNLIERGGYQPIAPPVDANGNSIWRVLLHIEGYEPTPSDLFRIFARDAYKHGMTLPLRNESQKSIHRLREMINLKMSYKAVSSSRPRAYGTFDQPRSDTEMAYDDPAIQSMLGGVDEERPSQQNQLIMNRVYNRWVLDFEDEDTARRWSVRWHRRMLPELSHTKGAWRDSEEARICNTELLW</sequence>
<feature type="region of interest" description="Disordered" evidence="1">
    <location>
        <begin position="1"/>
        <end position="98"/>
    </location>
</feature>
<dbReference type="RefSeq" id="XP_069311194.1">
    <property type="nucleotide sequence ID" value="XM_069448305.1"/>
</dbReference>
<evidence type="ECO:0000313" key="2">
    <source>
        <dbReference type="EMBL" id="KAL1800610.1"/>
    </source>
</evidence>
<dbReference type="EMBL" id="JBHGVX010000001">
    <property type="protein sequence ID" value="KAL1800610.1"/>
    <property type="molecule type" value="Genomic_DNA"/>
</dbReference>
<feature type="compositionally biased region" description="Polar residues" evidence="1">
    <location>
        <begin position="42"/>
        <end position="58"/>
    </location>
</feature>
<dbReference type="Proteomes" id="UP001578633">
    <property type="component" value="Chromosome 1"/>
</dbReference>
<keyword evidence="3" id="KW-1185">Reference proteome</keyword>
<gene>
    <name evidence="2" type="ORF">ACET3X_000952</name>
</gene>
<name>A0ABR3UVU6_9PLEO</name>
<reference evidence="2 3" key="1">
    <citation type="submission" date="2024-09" db="EMBL/GenBank/DDBJ databases">
        <title>T2T genomes of carrot and Alternaria dauci and their utility for understanding host-pathogen interaction during carrot leaf blight disease.</title>
        <authorList>
            <person name="Liu W."/>
            <person name="Xu S."/>
            <person name="Ou C."/>
            <person name="Liu X."/>
            <person name="Zhuang F."/>
            <person name="Deng X.W."/>
        </authorList>
    </citation>
    <scope>NUCLEOTIDE SEQUENCE [LARGE SCALE GENOMIC DNA]</scope>
    <source>
        <strain evidence="2 3">A2016</strain>
    </source>
</reference>
<proteinExistence type="predicted"/>